<evidence type="ECO:0000256" key="2">
    <source>
        <dbReference type="ARBA" id="ARBA00006171"/>
    </source>
</evidence>
<dbReference type="Gene3D" id="3.40.50.1000">
    <property type="entry name" value="HAD superfamily/HAD-like"/>
    <property type="match status" value="1"/>
</dbReference>
<dbReference type="InterPro" id="IPR036412">
    <property type="entry name" value="HAD-like_sf"/>
</dbReference>
<dbReference type="InterPro" id="IPR023214">
    <property type="entry name" value="HAD_sf"/>
</dbReference>
<comment type="similarity">
    <text evidence="2">Belongs to the HAD-like hydrolase superfamily. CbbY/CbbZ/Gph/YieH family.</text>
</comment>
<dbReference type="Gene3D" id="1.10.150.240">
    <property type="entry name" value="Putative phosphatase, domain 2"/>
    <property type="match status" value="1"/>
</dbReference>
<proteinExistence type="inferred from homology"/>
<evidence type="ECO:0000256" key="3">
    <source>
        <dbReference type="ARBA" id="ARBA00022723"/>
    </source>
</evidence>
<dbReference type="PANTHER" id="PTHR46193">
    <property type="entry name" value="6-PHOSPHOGLUCONATE PHOSPHATASE"/>
    <property type="match status" value="1"/>
</dbReference>
<keyword evidence="5" id="KW-0119">Carbohydrate metabolism</keyword>
<dbReference type="GO" id="GO:0003824">
    <property type="term" value="F:catalytic activity"/>
    <property type="evidence" value="ECO:0007669"/>
    <property type="project" value="UniProtKB-ARBA"/>
</dbReference>
<dbReference type="SFLD" id="SFLDS00003">
    <property type="entry name" value="Haloacid_Dehalogenase"/>
    <property type="match status" value="1"/>
</dbReference>
<organism evidence="6">
    <name type="scientific">Pseudoalteromonas translucida KMM 520</name>
    <dbReference type="NCBI Taxonomy" id="1315283"/>
    <lineage>
        <taxon>Bacteria</taxon>
        <taxon>Pseudomonadati</taxon>
        <taxon>Pseudomonadota</taxon>
        <taxon>Gammaproteobacteria</taxon>
        <taxon>Alteromonadales</taxon>
        <taxon>Pseudoalteromonadaceae</taxon>
        <taxon>Pseudoalteromonas</taxon>
    </lineage>
</organism>
<dbReference type="Proteomes" id="UP000065261">
    <property type="component" value="Chromosome I"/>
</dbReference>
<dbReference type="FunFam" id="3.40.50.1000:FF:000162">
    <property type="entry name" value="HAD-like protein"/>
    <property type="match status" value="1"/>
</dbReference>
<keyword evidence="3" id="KW-0479">Metal-binding</keyword>
<dbReference type="AlphaFoldDB" id="A0A0U2WK41"/>
<keyword evidence="4" id="KW-0460">Magnesium</keyword>
<dbReference type="SFLD" id="SFLDG01129">
    <property type="entry name" value="C1.5:_HAD__Beta-PGM__Phosphata"/>
    <property type="match status" value="1"/>
</dbReference>
<dbReference type="Pfam" id="PF13419">
    <property type="entry name" value="HAD_2"/>
    <property type="match status" value="1"/>
</dbReference>
<dbReference type="EMBL" id="CP011034">
    <property type="protein sequence ID" value="ALS33706.1"/>
    <property type="molecule type" value="Genomic_DNA"/>
</dbReference>
<dbReference type="CDD" id="cd07505">
    <property type="entry name" value="HAD_BPGM-like"/>
    <property type="match status" value="1"/>
</dbReference>
<dbReference type="SUPFAM" id="SSF56784">
    <property type="entry name" value="HAD-like"/>
    <property type="match status" value="1"/>
</dbReference>
<evidence type="ECO:0000256" key="1">
    <source>
        <dbReference type="ARBA" id="ARBA00001946"/>
    </source>
</evidence>
<evidence type="ECO:0000313" key="7">
    <source>
        <dbReference type="Proteomes" id="UP000065261"/>
    </source>
</evidence>
<comment type="cofactor">
    <cofactor evidence="1">
        <name>Mg(2+)</name>
        <dbReference type="ChEBI" id="CHEBI:18420"/>
    </cofactor>
</comment>
<dbReference type="PANTHER" id="PTHR46193:SF18">
    <property type="entry name" value="HEXITOL PHOSPHATASE B"/>
    <property type="match status" value="1"/>
</dbReference>
<dbReference type="SFLD" id="SFLDG01135">
    <property type="entry name" value="C1.5.6:_HAD__Beta-PGM__Phospha"/>
    <property type="match status" value="1"/>
</dbReference>
<evidence type="ECO:0000256" key="4">
    <source>
        <dbReference type="ARBA" id="ARBA00022842"/>
    </source>
</evidence>
<dbReference type="RefSeq" id="WP_058373873.1">
    <property type="nucleotide sequence ID" value="NZ_CP011034.1"/>
</dbReference>
<gene>
    <name evidence="6" type="ORF">PTRA_a2634</name>
</gene>
<evidence type="ECO:0000313" key="6">
    <source>
        <dbReference type="EMBL" id="ALS33706.1"/>
    </source>
</evidence>
<dbReference type="InterPro" id="IPR023198">
    <property type="entry name" value="PGP-like_dom2"/>
</dbReference>
<dbReference type="PATRIC" id="fig|1315283.4.peg.2296"/>
<protein>
    <recommendedName>
        <fullName evidence="8">Beta-phosphoglucomutase</fullName>
    </recommendedName>
</protein>
<accession>A0A0U2WK41</accession>
<dbReference type="InterPro" id="IPR006439">
    <property type="entry name" value="HAD-SF_hydro_IA"/>
</dbReference>
<dbReference type="InterPro" id="IPR041492">
    <property type="entry name" value="HAD_2"/>
</dbReference>
<dbReference type="InterPro" id="IPR051600">
    <property type="entry name" value="Beta-PGM-like"/>
</dbReference>
<sequence length="218" mass="24223">MTLKAVLFDMDGTLVDSERMHFACWSQVLAPFNVNYEEGEFCQRFSGRPTLEAASEIKQQHNLSVSSDYLADEKYRLFAQYVKTNLPALMPFAEQVLTAVKSSGLKMALVTGSARHEAEPILKGLGFYDLFDAVVTKDDVINPKPAGDPYLLALKQINVAAKHAIAVEDTFTGVTAANNAAVSVVAIANNHTQNHDFSQASYRMDDLQEFWQWLQSQL</sequence>
<dbReference type="KEGG" id="ptn:PTRA_a2634"/>
<dbReference type="GO" id="GO:0046872">
    <property type="term" value="F:metal ion binding"/>
    <property type="evidence" value="ECO:0007669"/>
    <property type="project" value="UniProtKB-KW"/>
</dbReference>
<dbReference type="OrthoDB" id="9782449at2"/>
<name>A0A0U2WK41_9GAMM</name>
<evidence type="ECO:0000256" key="5">
    <source>
        <dbReference type="ARBA" id="ARBA00023277"/>
    </source>
</evidence>
<dbReference type="NCBIfam" id="TIGR01509">
    <property type="entry name" value="HAD-SF-IA-v3"/>
    <property type="match status" value="1"/>
</dbReference>
<reference evidence="6 7" key="1">
    <citation type="submission" date="2015-03" db="EMBL/GenBank/DDBJ databases">
        <authorList>
            <person name="Murphy D."/>
        </authorList>
    </citation>
    <scope>NUCLEOTIDE SEQUENCE [LARGE SCALE GENOMIC DNA]</scope>
    <source>
        <strain evidence="6 7">KMM 520</strain>
    </source>
</reference>
<evidence type="ECO:0008006" key="8">
    <source>
        <dbReference type="Google" id="ProtNLM"/>
    </source>
</evidence>